<dbReference type="EMBL" id="JABMCH010000059">
    <property type="protein sequence ID" value="NUU46625.1"/>
    <property type="molecule type" value="Genomic_DNA"/>
</dbReference>
<reference evidence="1 2" key="1">
    <citation type="submission" date="2020-05" db="EMBL/GenBank/DDBJ databases">
        <title>Genome Sequencing of Type Strains.</title>
        <authorList>
            <person name="Lemaire J.F."/>
            <person name="Inderbitzin P."/>
            <person name="Gregorio O.A."/>
            <person name="Collins S.B."/>
            <person name="Wespe N."/>
            <person name="Knight-Connoni V."/>
        </authorList>
    </citation>
    <scope>NUCLEOTIDE SEQUENCE [LARGE SCALE GENOMIC DNA]</scope>
    <source>
        <strain evidence="1 2">DSM 100049</strain>
    </source>
</reference>
<protein>
    <recommendedName>
        <fullName evidence="3">Apea-like HEPN domain-containing protein</fullName>
    </recommendedName>
</protein>
<dbReference type="RefSeq" id="WP_175311272.1">
    <property type="nucleotide sequence ID" value="NZ_CBCRYR010000051.1"/>
</dbReference>
<dbReference type="AlphaFoldDB" id="A0A7Y6EGN3"/>
<organism evidence="1 2">
    <name type="scientific">Sphingomonas zeae</name>
    <dbReference type="NCBI Taxonomy" id="1646122"/>
    <lineage>
        <taxon>Bacteria</taxon>
        <taxon>Pseudomonadati</taxon>
        <taxon>Pseudomonadota</taxon>
        <taxon>Alphaproteobacteria</taxon>
        <taxon>Sphingomonadales</taxon>
        <taxon>Sphingomonadaceae</taxon>
        <taxon>Sphingomonas</taxon>
    </lineage>
</organism>
<evidence type="ECO:0000313" key="2">
    <source>
        <dbReference type="Proteomes" id="UP000536441"/>
    </source>
</evidence>
<evidence type="ECO:0000313" key="1">
    <source>
        <dbReference type="EMBL" id="NUU46625.1"/>
    </source>
</evidence>
<evidence type="ECO:0008006" key="3">
    <source>
        <dbReference type="Google" id="ProtNLM"/>
    </source>
</evidence>
<gene>
    <name evidence="1" type="ORF">HP438_06505</name>
</gene>
<keyword evidence="2" id="KW-1185">Reference proteome</keyword>
<accession>A0A7Y6EGN3</accession>
<comment type="caution">
    <text evidence="1">The sequence shown here is derived from an EMBL/GenBank/DDBJ whole genome shotgun (WGS) entry which is preliminary data.</text>
</comment>
<sequence length="288" mass="31178">MRIDVGSAPFVHLIGHGITIEAECEIAPGITVSGKAPTNDSSFGSRTVGELRETLNVMAMEPLADFSLHITQDGGGQALAAKTWNALWIFHLLALACRRPVMPLYCAANHGTRFTLANRNLVIHRLPSVAPAGDADLNWASAHFDTFHGLLDDNRFQNAVRCYGNAHYLFDDDAKIMLLWAGIEGLLDVDSELRRRIALHAAILLDGTSSEKALYFERVKKGYDVRSRVVHGSRAKPEVLQQGYALAGEVLLTLLRKCVELGRVPTAAELDERAAGVSLAGSPAGNDG</sequence>
<proteinExistence type="predicted"/>
<dbReference type="Proteomes" id="UP000536441">
    <property type="component" value="Unassembled WGS sequence"/>
</dbReference>
<name>A0A7Y6EGN3_9SPHN</name>